<evidence type="ECO:0000259" key="1">
    <source>
        <dbReference type="Pfam" id="PF04607"/>
    </source>
</evidence>
<dbReference type="AlphaFoldDB" id="A0A645BAX9"/>
<dbReference type="Gene3D" id="1.10.287.860">
    <property type="entry name" value="Nucleotidyltransferase"/>
    <property type="match status" value="1"/>
</dbReference>
<dbReference type="InterPro" id="IPR043519">
    <property type="entry name" value="NT_sf"/>
</dbReference>
<dbReference type="PANTHER" id="PTHR47837">
    <property type="entry name" value="GTP PYROPHOSPHOKINASE YJBM"/>
    <property type="match status" value="1"/>
</dbReference>
<reference evidence="2" key="1">
    <citation type="submission" date="2019-08" db="EMBL/GenBank/DDBJ databases">
        <authorList>
            <person name="Kucharzyk K."/>
            <person name="Murdoch R.W."/>
            <person name="Higgins S."/>
            <person name="Loffler F."/>
        </authorList>
    </citation>
    <scope>NUCLEOTIDE SEQUENCE</scope>
</reference>
<name>A0A645BAX9_9ZZZZ</name>
<gene>
    <name evidence="2" type="ORF">SDC9_105677</name>
</gene>
<dbReference type="InterPro" id="IPR007685">
    <property type="entry name" value="RelA_SpoT"/>
</dbReference>
<dbReference type="InterPro" id="IPR052366">
    <property type="entry name" value="GTP_Pyrophosphokinase"/>
</dbReference>
<protein>
    <recommendedName>
        <fullName evidence="1">RelA/SpoT domain-containing protein</fullName>
    </recommendedName>
</protein>
<evidence type="ECO:0000313" key="2">
    <source>
        <dbReference type="EMBL" id="MPM58844.1"/>
    </source>
</evidence>
<dbReference type="SUPFAM" id="SSF81301">
    <property type="entry name" value="Nucleotidyltransferase"/>
    <property type="match status" value="1"/>
</dbReference>
<accession>A0A645BAX9</accession>
<dbReference type="EMBL" id="VSSQ01016983">
    <property type="protein sequence ID" value="MPM58844.1"/>
    <property type="molecule type" value="Genomic_DNA"/>
</dbReference>
<feature type="domain" description="RelA/SpoT" evidence="1">
    <location>
        <begin position="5"/>
        <end position="41"/>
    </location>
</feature>
<dbReference type="PANTHER" id="PTHR47837:SF2">
    <property type="entry name" value="GTP PYROPHOSPHOKINASE YWAC"/>
    <property type="match status" value="1"/>
</dbReference>
<proteinExistence type="predicted"/>
<dbReference type="Pfam" id="PF04607">
    <property type="entry name" value="RelA_SpoT"/>
    <property type="match status" value="1"/>
</dbReference>
<comment type="caution">
    <text evidence="2">The sequence shown here is derived from an EMBL/GenBank/DDBJ whole genome shotgun (WGS) entry which is preliminary data.</text>
</comment>
<organism evidence="2">
    <name type="scientific">bioreactor metagenome</name>
    <dbReference type="NCBI Taxonomy" id="1076179"/>
    <lineage>
        <taxon>unclassified sequences</taxon>
        <taxon>metagenomes</taxon>
        <taxon>ecological metagenomes</taxon>
    </lineage>
</organism>
<sequence length="140" mass="16366">MKYFLHTAGEDKEIIAEIQIRTLAMNFWATIEHTLKYKYSGNIPEKLQKRLIDCAKAASNLDNEMATIRSEIMDAERQNNICSNLVTQIIDSIQSLYVVVGFEEMNRLNNEFVCIWEKGDIENLKEFNDNLNILREVYRV</sequence>
<dbReference type="GO" id="GO:0015969">
    <property type="term" value="P:guanosine tetraphosphate metabolic process"/>
    <property type="evidence" value="ECO:0007669"/>
    <property type="project" value="InterPro"/>
</dbReference>